<dbReference type="Pfam" id="PF01042">
    <property type="entry name" value="Ribonuc_L-PSP"/>
    <property type="match status" value="1"/>
</dbReference>
<protein>
    <submittedName>
        <fullName evidence="1">RidA family protein</fullName>
    </submittedName>
</protein>
<dbReference type="SUPFAM" id="SSF55298">
    <property type="entry name" value="YjgF-like"/>
    <property type="match status" value="1"/>
</dbReference>
<sequence>MEKRVINPWEWQKKRSYVQAVEVKKAEATLYIAGQTAIDENGNSSTGNMKSQLLQSIQNLEKIIAEAGYECRNIVRLNIYTTASEEFFECFDLFEQWINKHHIQQASTVFEVKSLFETLKIELEATLVK</sequence>
<dbReference type="RefSeq" id="WP_013073328.1">
    <property type="nucleotide sequence ID" value="NZ_CAJXAW010000083.1"/>
</dbReference>
<dbReference type="CDD" id="cd00448">
    <property type="entry name" value="YjgF_YER057c_UK114_family"/>
    <property type="match status" value="1"/>
</dbReference>
<dbReference type="PANTHER" id="PTHR43857">
    <property type="entry name" value="BLR7761 PROTEIN"/>
    <property type="match status" value="1"/>
</dbReference>
<comment type="caution">
    <text evidence="1">The sequence shown here is derived from an EMBL/GenBank/DDBJ whole genome shotgun (WGS) entry which is preliminary data.</text>
</comment>
<reference evidence="1 2" key="1">
    <citation type="journal article" date="2018" name="Nat. Biotechnol.">
        <title>A standardized bacterial taxonomy based on genome phylogeny substantially revises the tree of life.</title>
        <authorList>
            <person name="Parks D.H."/>
            <person name="Chuvochina M."/>
            <person name="Waite D.W."/>
            <person name="Rinke C."/>
            <person name="Skarshewski A."/>
            <person name="Chaumeil P.A."/>
            <person name="Hugenholtz P."/>
        </authorList>
    </citation>
    <scope>NUCLEOTIDE SEQUENCE [LARGE SCALE GENOMIC DNA]</scope>
    <source>
        <strain evidence="1">UBA9359</strain>
    </source>
</reference>
<dbReference type="OMA" id="MGFNQGE"/>
<gene>
    <name evidence="1" type="ORF">DGQ38_01520</name>
</gene>
<evidence type="ECO:0000313" key="2">
    <source>
        <dbReference type="Proteomes" id="UP000264330"/>
    </source>
</evidence>
<organism evidence="1 2">
    <name type="scientific">Zunongwangia profunda</name>
    <dbReference type="NCBI Taxonomy" id="398743"/>
    <lineage>
        <taxon>Bacteria</taxon>
        <taxon>Pseudomonadati</taxon>
        <taxon>Bacteroidota</taxon>
        <taxon>Flavobacteriia</taxon>
        <taxon>Flavobacteriales</taxon>
        <taxon>Flavobacteriaceae</taxon>
        <taxon>Zunongwangia</taxon>
    </lineage>
</organism>
<accession>A0A3D5IV49</accession>
<evidence type="ECO:0000313" key="1">
    <source>
        <dbReference type="EMBL" id="HCV79711.1"/>
    </source>
</evidence>
<dbReference type="InterPro" id="IPR035959">
    <property type="entry name" value="RutC-like_sf"/>
</dbReference>
<dbReference type="AlphaFoldDB" id="A0A3D5IV49"/>
<dbReference type="PANTHER" id="PTHR43857:SF1">
    <property type="entry name" value="YJGH FAMILY PROTEIN"/>
    <property type="match status" value="1"/>
</dbReference>
<proteinExistence type="predicted"/>
<dbReference type="Proteomes" id="UP000264330">
    <property type="component" value="Unassembled WGS sequence"/>
</dbReference>
<dbReference type="Gene3D" id="3.30.1330.40">
    <property type="entry name" value="RutC-like"/>
    <property type="match status" value="1"/>
</dbReference>
<dbReference type="EMBL" id="DPMF01000026">
    <property type="protein sequence ID" value="HCV79711.1"/>
    <property type="molecule type" value="Genomic_DNA"/>
</dbReference>
<name>A0A3D5IV49_9FLAO</name>
<dbReference type="InterPro" id="IPR006175">
    <property type="entry name" value="YjgF/YER057c/UK114"/>
</dbReference>